<evidence type="ECO:0000256" key="2">
    <source>
        <dbReference type="ARBA" id="ARBA00007977"/>
    </source>
</evidence>
<feature type="transmembrane region" description="Helical" evidence="7">
    <location>
        <begin position="102"/>
        <end position="128"/>
    </location>
</feature>
<dbReference type="RefSeq" id="WP_323278280.1">
    <property type="nucleotide sequence ID" value="NZ_JAYGGQ010000003.1"/>
</dbReference>
<evidence type="ECO:0000256" key="1">
    <source>
        <dbReference type="ARBA" id="ARBA00004651"/>
    </source>
</evidence>
<dbReference type="EMBL" id="JAYGGQ010000003">
    <property type="protein sequence ID" value="MEA5454452.1"/>
    <property type="molecule type" value="Genomic_DNA"/>
</dbReference>
<evidence type="ECO:0000256" key="6">
    <source>
        <dbReference type="ARBA" id="ARBA00023136"/>
    </source>
</evidence>
<dbReference type="PANTHER" id="PTHR30106:SF2">
    <property type="entry name" value="UPF0324 INNER MEMBRANE PROTEIN YEIH"/>
    <property type="match status" value="1"/>
</dbReference>
<feature type="transmembrane region" description="Helical" evidence="7">
    <location>
        <begin position="75"/>
        <end position="96"/>
    </location>
</feature>
<keyword evidence="4 7" id="KW-0812">Transmembrane</keyword>
<evidence type="ECO:0000256" key="7">
    <source>
        <dbReference type="SAM" id="Phobius"/>
    </source>
</evidence>
<sequence length="343" mass="34090">MAVHGSTAPAQPQARPRRARLKPIVPGLAVALVGAAVATGLAGLLPGASPLLVGIALGLAARNFGLLPDRLMSGLAFAGRVPLRIGIVLLGLQLSIRDLATLGWAIPVLALAVVGIGLFSTVGIGRLLGIAPTRALLIACGFSICGAAAVAGVESVLDADEEDTVSAVALVVLFGTLMIPTIPFLAEALHLPVRTAALWAGASIHEVAQVVAAGGLIGGGALTLAVTVKLARVLMLAPVAAVLSLRQRRSGGLGGGARPPIVPLFVLGFIAVVAVRSLVPVPHEVLGLASAVQGFLLTTAMLALGAGVRLRELARRGGRAVVLAAASTLVVGAVGLGGALLLA</sequence>
<feature type="transmembrane region" description="Helical" evidence="7">
    <location>
        <begin position="135"/>
        <end position="153"/>
    </location>
</feature>
<gene>
    <name evidence="8" type="ORF">SPF06_06935</name>
</gene>
<evidence type="ECO:0000256" key="3">
    <source>
        <dbReference type="ARBA" id="ARBA00022475"/>
    </source>
</evidence>
<comment type="caution">
    <text evidence="8">The sequence shown here is derived from an EMBL/GenBank/DDBJ whole genome shotgun (WGS) entry which is preliminary data.</text>
</comment>
<feature type="transmembrane region" description="Helical" evidence="7">
    <location>
        <begin position="165"/>
        <end position="186"/>
    </location>
</feature>
<comment type="subcellular location">
    <subcellularLocation>
        <location evidence="1">Cell membrane</location>
        <topology evidence="1">Multi-pass membrane protein</topology>
    </subcellularLocation>
</comment>
<feature type="transmembrane region" description="Helical" evidence="7">
    <location>
        <begin position="24"/>
        <end position="45"/>
    </location>
</feature>
<evidence type="ECO:0000256" key="4">
    <source>
        <dbReference type="ARBA" id="ARBA00022692"/>
    </source>
</evidence>
<proteinExistence type="inferred from homology"/>
<keyword evidence="6 7" id="KW-0472">Membrane</keyword>
<dbReference type="Pfam" id="PF03601">
    <property type="entry name" value="Cons_hypoth698"/>
    <property type="match status" value="1"/>
</dbReference>
<keyword evidence="5 7" id="KW-1133">Transmembrane helix</keyword>
<organism evidence="8 9">
    <name type="scientific">Sinomonas terricola</name>
    <dbReference type="NCBI Taxonomy" id="3110330"/>
    <lineage>
        <taxon>Bacteria</taxon>
        <taxon>Bacillati</taxon>
        <taxon>Actinomycetota</taxon>
        <taxon>Actinomycetes</taxon>
        <taxon>Micrococcales</taxon>
        <taxon>Micrococcaceae</taxon>
        <taxon>Sinomonas</taxon>
    </lineage>
</organism>
<dbReference type="PANTHER" id="PTHR30106">
    <property type="entry name" value="INNER MEMBRANE PROTEIN YEIH-RELATED"/>
    <property type="match status" value="1"/>
</dbReference>
<comment type="similarity">
    <text evidence="2">Belongs to the UPF0324 family.</text>
</comment>
<keyword evidence="3" id="KW-1003">Cell membrane</keyword>
<dbReference type="InterPro" id="IPR018383">
    <property type="entry name" value="UPF0324_pro"/>
</dbReference>
<evidence type="ECO:0000313" key="9">
    <source>
        <dbReference type="Proteomes" id="UP001304769"/>
    </source>
</evidence>
<name>A0ABU5T4H7_9MICC</name>
<evidence type="ECO:0000313" key="8">
    <source>
        <dbReference type="EMBL" id="MEA5454452.1"/>
    </source>
</evidence>
<dbReference type="Proteomes" id="UP001304769">
    <property type="component" value="Unassembled WGS sequence"/>
</dbReference>
<accession>A0ABU5T4H7</accession>
<protein>
    <submittedName>
        <fullName evidence="8">Sulfate exporter family transporter</fullName>
    </submittedName>
</protein>
<feature type="transmembrane region" description="Helical" evidence="7">
    <location>
        <begin position="285"/>
        <end position="308"/>
    </location>
</feature>
<keyword evidence="9" id="KW-1185">Reference proteome</keyword>
<feature type="transmembrane region" description="Helical" evidence="7">
    <location>
        <begin position="257"/>
        <end position="279"/>
    </location>
</feature>
<feature type="transmembrane region" description="Helical" evidence="7">
    <location>
        <begin position="198"/>
        <end position="218"/>
    </location>
</feature>
<evidence type="ECO:0000256" key="5">
    <source>
        <dbReference type="ARBA" id="ARBA00022989"/>
    </source>
</evidence>
<reference evidence="8 9" key="1">
    <citation type="submission" date="2023-12" db="EMBL/GenBank/DDBJ databases">
        <title>Sinomonas terricola sp. nov, isolated from litchi orchard soil in Guangdong, PR China.</title>
        <authorList>
            <person name="Jiaxin W."/>
            <person name="Yang Z."/>
            <person name="Honghui Z."/>
        </authorList>
    </citation>
    <scope>NUCLEOTIDE SEQUENCE [LARGE SCALE GENOMIC DNA]</scope>
    <source>
        <strain evidence="8 9">JGH33</strain>
    </source>
</reference>
<feature type="transmembrane region" description="Helical" evidence="7">
    <location>
        <begin position="320"/>
        <end position="342"/>
    </location>
</feature>